<dbReference type="Pfam" id="PF00512">
    <property type="entry name" value="HisKA"/>
    <property type="match status" value="1"/>
</dbReference>
<organism evidence="9 10">
    <name type="scientific">Polaromonas eurypsychrophila</name>
    <dbReference type="NCBI Taxonomy" id="1614635"/>
    <lineage>
        <taxon>Bacteria</taxon>
        <taxon>Pseudomonadati</taxon>
        <taxon>Pseudomonadota</taxon>
        <taxon>Betaproteobacteria</taxon>
        <taxon>Burkholderiales</taxon>
        <taxon>Comamonadaceae</taxon>
        <taxon>Polaromonas</taxon>
    </lineage>
</organism>
<comment type="subcellular location">
    <subcellularLocation>
        <location evidence="2">Cell inner membrane</location>
        <topology evidence="2">Multi-pass membrane protein</topology>
    </subcellularLocation>
</comment>
<sequence>MSEEVLVTDPDTLRYLYANGSAVRSLGYTLEQLRTMTPMDVTHDPYRMRFDNHVRKLREGAPYVVFEGVRKRITGDTCPMEARWQLVSSFGRPVILSVVQDITQRKEIERMKNEFVSVVSHELRTPLISIHGAVKLLEGGAAGVLPEPATRLVALAARNSERLRVIVDDILDLEKIASGRIEFNIESLDASAALGRAAQAYETMVRTAGVELTIEPHDALQLKADAQRLDQVLANLVSNALKFAPQGSRILLEASREGSGVRLQVTDHGAGIPEAFRARFFRRFAQADMNTSRPKGGSGLGLSIAKQMIEQMGGSIGYSSEPGRTCFHVVLPAVP</sequence>
<reference evidence="9" key="2">
    <citation type="submission" date="2020-09" db="EMBL/GenBank/DDBJ databases">
        <authorList>
            <person name="Sun Q."/>
            <person name="Zhou Y."/>
        </authorList>
    </citation>
    <scope>NUCLEOTIDE SEQUENCE</scope>
    <source>
        <strain evidence="9">CGMCC 1.15322</strain>
    </source>
</reference>
<reference evidence="9" key="1">
    <citation type="journal article" date="2014" name="Int. J. Syst. Evol. Microbiol.">
        <title>Complete genome sequence of Corynebacterium casei LMG S-19264T (=DSM 44701T), isolated from a smear-ripened cheese.</title>
        <authorList>
            <consortium name="US DOE Joint Genome Institute (JGI-PGF)"/>
            <person name="Walter F."/>
            <person name="Albersmeier A."/>
            <person name="Kalinowski J."/>
            <person name="Ruckert C."/>
        </authorList>
    </citation>
    <scope>NUCLEOTIDE SEQUENCE</scope>
    <source>
        <strain evidence="9">CGMCC 1.15322</strain>
    </source>
</reference>
<dbReference type="InterPro" id="IPR013656">
    <property type="entry name" value="PAS_4"/>
</dbReference>
<dbReference type="GO" id="GO:0000155">
    <property type="term" value="F:phosphorelay sensor kinase activity"/>
    <property type="evidence" value="ECO:0007669"/>
    <property type="project" value="InterPro"/>
</dbReference>
<dbReference type="PANTHER" id="PTHR43711">
    <property type="entry name" value="TWO-COMPONENT HISTIDINE KINASE"/>
    <property type="match status" value="1"/>
</dbReference>
<dbReference type="InterPro" id="IPR005467">
    <property type="entry name" value="His_kinase_dom"/>
</dbReference>
<evidence type="ECO:0000256" key="5">
    <source>
        <dbReference type="ARBA" id="ARBA00022679"/>
    </source>
</evidence>
<evidence type="ECO:0000256" key="3">
    <source>
        <dbReference type="ARBA" id="ARBA00012438"/>
    </source>
</evidence>
<dbReference type="InterPro" id="IPR036097">
    <property type="entry name" value="HisK_dim/P_sf"/>
</dbReference>
<dbReference type="Gene3D" id="1.10.287.130">
    <property type="match status" value="1"/>
</dbReference>
<keyword evidence="4" id="KW-0597">Phosphoprotein</keyword>
<accession>A0A916WIZ5</accession>
<dbReference type="EC" id="2.7.13.3" evidence="3"/>
<gene>
    <name evidence="9" type="ORF">GCM10011496_23880</name>
</gene>
<evidence type="ECO:0000313" key="9">
    <source>
        <dbReference type="EMBL" id="GGB02162.1"/>
    </source>
</evidence>
<dbReference type="GO" id="GO:0005886">
    <property type="term" value="C:plasma membrane"/>
    <property type="evidence" value="ECO:0007669"/>
    <property type="project" value="UniProtKB-SubCell"/>
</dbReference>
<dbReference type="InterPro" id="IPR050736">
    <property type="entry name" value="Sensor_HK_Regulatory"/>
</dbReference>
<dbReference type="FunFam" id="3.30.565.10:FF:000006">
    <property type="entry name" value="Sensor histidine kinase WalK"/>
    <property type="match status" value="1"/>
</dbReference>
<dbReference type="NCBIfam" id="TIGR00229">
    <property type="entry name" value="sensory_box"/>
    <property type="match status" value="1"/>
</dbReference>
<feature type="domain" description="Histidine kinase" evidence="8">
    <location>
        <begin position="118"/>
        <end position="335"/>
    </location>
</feature>
<dbReference type="InterPro" id="IPR036890">
    <property type="entry name" value="HATPase_C_sf"/>
</dbReference>
<dbReference type="SMART" id="SM00387">
    <property type="entry name" value="HATPase_c"/>
    <property type="match status" value="1"/>
</dbReference>
<keyword evidence="5" id="KW-0808">Transferase</keyword>
<keyword evidence="10" id="KW-1185">Reference proteome</keyword>
<evidence type="ECO:0000259" key="8">
    <source>
        <dbReference type="PROSITE" id="PS50109"/>
    </source>
</evidence>
<dbReference type="InterPro" id="IPR003661">
    <property type="entry name" value="HisK_dim/P_dom"/>
</dbReference>
<dbReference type="Pfam" id="PF08448">
    <property type="entry name" value="PAS_4"/>
    <property type="match status" value="1"/>
</dbReference>
<keyword evidence="6" id="KW-0418">Kinase</keyword>
<evidence type="ECO:0000256" key="4">
    <source>
        <dbReference type="ARBA" id="ARBA00022553"/>
    </source>
</evidence>
<dbReference type="SUPFAM" id="SSF55874">
    <property type="entry name" value="ATPase domain of HSP90 chaperone/DNA topoisomerase II/histidine kinase"/>
    <property type="match status" value="1"/>
</dbReference>
<keyword evidence="7" id="KW-0902">Two-component regulatory system</keyword>
<evidence type="ECO:0000256" key="6">
    <source>
        <dbReference type="ARBA" id="ARBA00022777"/>
    </source>
</evidence>
<dbReference type="PRINTS" id="PR00344">
    <property type="entry name" value="BCTRLSENSOR"/>
</dbReference>
<dbReference type="InterPro" id="IPR003594">
    <property type="entry name" value="HATPase_dom"/>
</dbReference>
<protein>
    <recommendedName>
        <fullName evidence="3">histidine kinase</fullName>
        <ecNumber evidence="3">2.7.13.3</ecNumber>
    </recommendedName>
</protein>
<dbReference type="RefSeq" id="WP_188708743.1">
    <property type="nucleotide sequence ID" value="NZ_BMIG01000008.1"/>
</dbReference>
<dbReference type="Gene3D" id="3.30.450.20">
    <property type="entry name" value="PAS domain"/>
    <property type="match status" value="1"/>
</dbReference>
<dbReference type="PANTHER" id="PTHR43711:SF1">
    <property type="entry name" value="HISTIDINE KINASE 1"/>
    <property type="match status" value="1"/>
</dbReference>
<comment type="caution">
    <text evidence="9">The sequence shown here is derived from an EMBL/GenBank/DDBJ whole genome shotgun (WGS) entry which is preliminary data.</text>
</comment>
<dbReference type="InterPro" id="IPR035965">
    <property type="entry name" value="PAS-like_dom_sf"/>
</dbReference>
<dbReference type="SUPFAM" id="SSF55785">
    <property type="entry name" value="PYP-like sensor domain (PAS domain)"/>
    <property type="match status" value="1"/>
</dbReference>
<evidence type="ECO:0000256" key="2">
    <source>
        <dbReference type="ARBA" id="ARBA00004429"/>
    </source>
</evidence>
<evidence type="ECO:0000313" key="10">
    <source>
        <dbReference type="Proteomes" id="UP000620596"/>
    </source>
</evidence>
<proteinExistence type="predicted"/>
<dbReference type="CDD" id="cd00082">
    <property type="entry name" value="HisKA"/>
    <property type="match status" value="1"/>
</dbReference>
<evidence type="ECO:0000256" key="1">
    <source>
        <dbReference type="ARBA" id="ARBA00000085"/>
    </source>
</evidence>
<dbReference type="Pfam" id="PF02518">
    <property type="entry name" value="HATPase_c"/>
    <property type="match status" value="1"/>
</dbReference>
<dbReference type="CDD" id="cd00075">
    <property type="entry name" value="HATPase"/>
    <property type="match status" value="1"/>
</dbReference>
<dbReference type="Gene3D" id="3.30.565.10">
    <property type="entry name" value="Histidine kinase-like ATPase, C-terminal domain"/>
    <property type="match status" value="1"/>
</dbReference>
<dbReference type="EMBL" id="BMIG01000008">
    <property type="protein sequence ID" value="GGB02162.1"/>
    <property type="molecule type" value="Genomic_DNA"/>
</dbReference>
<dbReference type="SUPFAM" id="SSF47384">
    <property type="entry name" value="Homodimeric domain of signal transducing histidine kinase"/>
    <property type="match status" value="1"/>
</dbReference>
<evidence type="ECO:0000256" key="7">
    <source>
        <dbReference type="ARBA" id="ARBA00023012"/>
    </source>
</evidence>
<dbReference type="InterPro" id="IPR000014">
    <property type="entry name" value="PAS"/>
</dbReference>
<dbReference type="PROSITE" id="PS50109">
    <property type="entry name" value="HIS_KIN"/>
    <property type="match status" value="1"/>
</dbReference>
<dbReference type="SMART" id="SM00388">
    <property type="entry name" value="HisKA"/>
    <property type="match status" value="1"/>
</dbReference>
<comment type="catalytic activity">
    <reaction evidence="1">
        <text>ATP + protein L-histidine = ADP + protein N-phospho-L-histidine.</text>
        <dbReference type="EC" id="2.7.13.3"/>
    </reaction>
</comment>
<dbReference type="CDD" id="cd00130">
    <property type="entry name" value="PAS"/>
    <property type="match status" value="1"/>
</dbReference>
<dbReference type="Proteomes" id="UP000620596">
    <property type="component" value="Unassembled WGS sequence"/>
</dbReference>
<name>A0A916WIZ5_9BURK</name>
<dbReference type="AlphaFoldDB" id="A0A916WIZ5"/>
<dbReference type="InterPro" id="IPR004358">
    <property type="entry name" value="Sig_transdc_His_kin-like_C"/>
</dbReference>